<dbReference type="Pfam" id="PF00126">
    <property type="entry name" value="HTH_1"/>
    <property type="match status" value="1"/>
</dbReference>
<evidence type="ECO:0000256" key="4">
    <source>
        <dbReference type="ARBA" id="ARBA00023163"/>
    </source>
</evidence>
<dbReference type="KEGG" id="rhoz:GXP67_01705"/>
<accession>A0A6C0GC08</accession>
<feature type="domain" description="HTH lysR-type" evidence="5">
    <location>
        <begin position="1"/>
        <end position="62"/>
    </location>
</feature>
<evidence type="ECO:0000256" key="3">
    <source>
        <dbReference type="ARBA" id="ARBA00023125"/>
    </source>
</evidence>
<dbReference type="InterPro" id="IPR005119">
    <property type="entry name" value="LysR_subst-bd"/>
</dbReference>
<dbReference type="PANTHER" id="PTHR30346">
    <property type="entry name" value="TRANSCRIPTIONAL DUAL REGULATOR HCAR-RELATED"/>
    <property type="match status" value="1"/>
</dbReference>
<dbReference type="SUPFAM" id="SSF46785">
    <property type="entry name" value="Winged helix' DNA-binding domain"/>
    <property type="match status" value="1"/>
</dbReference>
<evidence type="ECO:0000313" key="6">
    <source>
        <dbReference type="EMBL" id="QHT65476.1"/>
    </source>
</evidence>
<dbReference type="GO" id="GO:0003700">
    <property type="term" value="F:DNA-binding transcription factor activity"/>
    <property type="evidence" value="ECO:0007669"/>
    <property type="project" value="InterPro"/>
</dbReference>
<organism evidence="6 7">
    <name type="scientific">Rhodocytophaga rosea</name>
    <dbReference type="NCBI Taxonomy" id="2704465"/>
    <lineage>
        <taxon>Bacteria</taxon>
        <taxon>Pseudomonadati</taxon>
        <taxon>Bacteroidota</taxon>
        <taxon>Cytophagia</taxon>
        <taxon>Cytophagales</taxon>
        <taxon>Rhodocytophagaceae</taxon>
        <taxon>Rhodocytophaga</taxon>
    </lineage>
</organism>
<dbReference type="AlphaFoldDB" id="A0A6C0GC08"/>
<keyword evidence="3" id="KW-0238">DNA-binding</keyword>
<keyword evidence="4" id="KW-0804">Transcription</keyword>
<dbReference type="Proteomes" id="UP000480178">
    <property type="component" value="Chromosome"/>
</dbReference>
<evidence type="ECO:0000256" key="1">
    <source>
        <dbReference type="ARBA" id="ARBA00009437"/>
    </source>
</evidence>
<comment type="similarity">
    <text evidence="1">Belongs to the LysR transcriptional regulatory family.</text>
</comment>
<dbReference type="PRINTS" id="PR00039">
    <property type="entry name" value="HTHLYSR"/>
</dbReference>
<evidence type="ECO:0000256" key="2">
    <source>
        <dbReference type="ARBA" id="ARBA00023015"/>
    </source>
</evidence>
<dbReference type="Gene3D" id="1.10.10.10">
    <property type="entry name" value="Winged helix-like DNA-binding domain superfamily/Winged helix DNA-binding domain"/>
    <property type="match status" value="1"/>
</dbReference>
<keyword evidence="7" id="KW-1185">Reference proteome</keyword>
<evidence type="ECO:0000313" key="7">
    <source>
        <dbReference type="Proteomes" id="UP000480178"/>
    </source>
</evidence>
<dbReference type="InterPro" id="IPR000847">
    <property type="entry name" value="LysR_HTH_N"/>
</dbReference>
<dbReference type="RefSeq" id="WP_162441563.1">
    <property type="nucleotide sequence ID" value="NZ_CP048222.1"/>
</dbReference>
<dbReference type="PROSITE" id="PS50931">
    <property type="entry name" value="HTH_LYSR"/>
    <property type="match status" value="1"/>
</dbReference>
<dbReference type="Gene3D" id="3.40.190.10">
    <property type="entry name" value="Periplasmic binding protein-like II"/>
    <property type="match status" value="2"/>
</dbReference>
<protein>
    <submittedName>
        <fullName evidence="6">LysR family transcriptional regulator</fullName>
    </submittedName>
</protein>
<evidence type="ECO:0000259" key="5">
    <source>
        <dbReference type="PROSITE" id="PS50931"/>
    </source>
</evidence>
<dbReference type="GO" id="GO:0003677">
    <property type="term" value="F:DNA binding"/>
    <property type="evidence" value="ECO:0007669"/>
    <property type="project" value="UniProtKB-KW"/>
</dbReference>
<keyword evidence="2" id="KW-0805">Transcription regulation</keyword>
<dbReference type="InterPro" id="IPR036390">
    <property type="entry name" value="WH_DNA-bd_sf"/>
</dbReference>
<dbReference type="CDD" id="cd08414">
    <property type="entry name" value="PBP2_LTTR_aromatics_like"/>
    <property type="match status" value="1"/>
</dbReference>
<dbReference type="GO" id="GO:0032993">
    <property type="term" value="C:protein-DNA complex"/>
    <property type="evidence" value="ECO:0007669"/>
    <property type="project" value="TreeGrafter"/>
</dbReference>
<name>A0A6C0GC08_9BACT</name>
<dbReference type="FunFam" id="1.10.10.10:FF:000001">
    <property type="entry name" value="LysR family transcriptional regulator"/>
    <property type="match status" value="1"/>
</dbReference>
<dbReference type="InterPro" id="IPR036388">
    <property type="entry name" value="WH-like_DNA-bd_sf"/>
</dbReference>
<dbReference type="Pfam" id="PF03466">
    <property type="entry name" value="LysR_substrate"/>
    <property type="match status" value="1"/>
</dbReference>
<dbReference type="EMBL" id="CP048222">
    <property type="protein sequence ID" value="QHT65476.1"/>
    <property type="molecule type" value="Genomic_DNA"/>
</dbReference>
<dbReference type="PANTHER" id="PTHR30346:SF0">
    <property type="entry name" value="HCA OPERON TRANSCRIPTIONAL ACTIVATOR HCAR"/>
    <property type="match status" value="1"/>
</dbReference>
<gene>
    <name evidence="6" type="ORF">GXP67_01705</name>
</gene>
<reference evidence="6 7" key="1">
    <citation type="submission" date="2020-01" db="EMBL/GenBank/DDBJ databases">
        <authorList>
            <person name="Kim M.K."/>
        </authorList>
    </citation>
    <scope>NUCLEOTIDE SEQUENCE [LARGE SCALE GENOMIC DNA]</scope>
    <source>
        <strain evidence="6 7">172606-1</strain>
    </source>
</reference>
<sequence length="299" mass="34441">MELRQLRYFIEVAQELHFGKAAEKLFISQSALSQQIQLLEEEIGVDLFVRAKRIKQRKVELTEVGLSFLEDAMQVIRQSELAIEKARNLGQSTNELRVGFFKLALREWIVEMMHEVSRLIPDVEVKIMEFPTVESIQDGLLEYKIDLGMTLLPLKDESLAYKVYKTDHLHVIMSEYHPLASSDTIQLEGLKQEKWVIINKPLHPFYDYIERMCQKAGFSREKNIVQEVSSHEMMCSLVSLNIGIAFMPSLFDLSKEPGIVSKKVLRNSLVPSEIEVNHAIAWRKKQVSPLVKTVIQMIG</sequence>
<proteinExistence type="inferred from homology"/>
<dbReference type="SUPFAM" id="SSF53850">
    <property type="entry name" value="Periplasmic binding protein-like II"/>
    <property type="match status" value="1"/>
</dbReference>